<dbReference type="EnsemblMetazoa" id="GPPI021556-RA">
    <property type="protein sequence ID" value="GPPI021556-PA"/>
    <property type="gene ID" value="GPPI021556"/>
</dbReference>
<dbReference type="AlphaFoldDB" id="A0A1B0B7R0"/>
<keyword evidence="1" id="KW-0812">Transmembrane</keyword>
<dbReference type="EMBL" id="JXJN01009697">
    <property type="status" value="NOT_ANNOTATED_CDS"/>
    <property type="molecule type" value="Genomic_DNA"/>
</dbReference>
<organism evidence="2 3">
    <name type="scientific">Glossina palpalis gambiensis</name>
    <dbReference type="NCBI Taxonomy" id="67801"/>
    <lineage>
        <taxon>Eukaryota</taxon>
        <taxon>Metazoa</taxon>
        <taxon>Ecdysozoa</taxon>
        <taxon>Arthropoda</taxon>
        <taxon>Hexapoda</taxon>
        <taxon>Insecta</taxon>
        <taxon>Pterygota</taxon>
        <taxon>Neoptera</taxon>
        <taxon>Endopterygota</taxon>
        <taxon>Diptera</taxon>
        <taxon>Brachycera</taxon>
        <taxon>Muscomorpha</taxon>
        <taxon>Hippoboscoidea</taxon>
        <taxon>Glossinidae</taxon>
        <taxon>Glossina</taxon>
    </lineage>
</organism>
<reference evidence="3" key="1">
    <citation type="submission" date="2015-01" db="EMBL/GenBank/DDBJ databases">
        <authorList>
            <person name="Aksoy S."/>
            <person name="Warren W."/>
            <person name="Wilson R.K."/>
        </authorList>
    </citation>
    <scope>NUCLEOTIDE SEQUENCE [LARGE SCALE GENOMIC DNA]</scope>
    <source>
        <strain evidence="3">IAEA</strain>
    </source>
</reference>
<proteinExistence type="predicted"/>
<sequence length="112" mass="13025">MNSEITLFVFKFVELNRRTYHLSLLFSILTLIFYTGSFLLDQAKKSCIADHSVLARLSKITQLIDIRAYSSQKDIINLSSHARASFSRLVVHPMVIADMHFWMALEINFYNH</sequence>
<dbReference type="VEuPathDB" id="VectorBase:GPPI021556"/>
<keyword evidence="1" id="KW-0472">Membrane</keyword>
<protein>
    <submittedName>
        <fullName evidence="2">Uncharacterized protein</fullName>
    </submittedName>
</protein>
<evidence type="ECO:0000313" key="3">
    <source>
        <dbReference type="Proteomes" id="UP000092460"/>
    </source>
</evidence>
<dbReference type="Proteomes" id="UP000092460">
    <property type="component" value="Unassembled WGS sequence"/>
</dbReference>
<accession>A0A1B0B7R0</accession>
<name>A0A1B0B7R0_9MUSC</name>
<reference evidence="2" key="2">
    <citation type="submission" date="2020-05" db="UniProtKB">
        <authorList>
            <consortium name="EnsemblMetazoa"/>
        </authorList>
    </citation>
    <scope>IDENTIFICATION</scope>
    <source>
        <strain evidence="2">IAEA</strain>
    </source>
</reference>
<evidence type="ECO:0000256" key="1">
    <source>
        <dbReference type="SAM" id="Phobius"/>
    </source>
</evidence>
<feature type="transmembrane region" description="Helical" evidence="1">
    <location>
        <begin position="20"/>
        <end position="40"/>
    </location>
</feature>
<keyword evidence="1" id="KW-1133">Transmembrane helix</keyword>
<evidence type="ECO:0000313" key="2">
    <source>
        <dbReference type="EnsemblMetazoa" id="GPPI021556-PA"/>
    </source>
</evidence>
<keyword evidence="3" id="KW-1185">Reference proteome</keyword>